<evidence type="ECO:0000256" key="3">
    <source>
        <dbReference type="RuleBase" id="RU000363"/>
    </source>
</evidence>
<name>A0A0A1URG5_9HYPO</name>
<dbReference type="GO" id="GO:0016020">
    <property type="term" value="C:membrane"/>
    <property type="evidence" value="ECO:0007669"/>
    <property type="project" value="TreeGrafter"/>
</dbReference>
<dbReference type="GO" id="GO:0016491">
    <property type="term" value="F:oxidoreductase activity"/>
    <property type="evidence" value="ECO:0007669"/>
    <property type="project" value="UniProtKB-KW"/>
</dbReference>
<comment type="caution">
    <text evidence="4">The sequence shown here is derived from an EMBL/GenBank/DDBJ whole genome shotgun (WGS) entry which is preliminary data.</text>
</comment>
<gene>
    <name evidence="4" type="ORF">X797_008220</name>
</gene>
<evidence type="ECO:0000313" key="4">
    <source>
        <dbReference type="EMBL" id="EXU98746.1"/>
    </source>
</evidence>
<organism evidence="4 5">
    <name type="scientific">Metarhizium robertsii</name>
    <dbReference type="NCBI Taxonomy" id="568076"/>
    <lineage>
        <taxon>Eukaryota</taxon>
        <taxon>Fungi</taxon>
        <taxon>Dikarya</taxon>
        <taxon>Ascomycota</taxon>
        <taxon>Pezizomycotina</taxon>
        <taxon>Sordariomycetes</taxon>
        <taxon>Hypocreomycetidae</taxon>
        <taxon>Hypocreales</taxon>
        <taxon>Clavicipitaceae</taxon>
        <taxon>Metarhizium</taxon>
    </lineage>
</organism>
<dbReference type="PRINTS" id="PR00081">
    <property type="entry name" value="GDHRDH"/>
</dbReference>
<evidence type="ECO:0000256" key="2">
    <source>
        <dbReference type="ARBA" id="ARBA00023002"/>
    </source>
</evidence>
<dbReference type="EMBL" id="JELW01000024">
    <property type="protein sequence ID" value="EXU98746.1"/>
    <property type="molecule type" value="Genomic_DNA"/>
</dbReference>
<dbReference type="Gene3D" id="3.40.50.720">
    <property type="entry name" value="NAD(P)-binding Rossmann-like Domain"/>
    <property type="match status" value="1"/>
</dbReference>
<dbReference type="PANTHER" id="PTHR44196:SF1">
    <property type="entry name" value="DEHYDROGENASE_REDUCTASE SDR FAMILY MEMBER 7B"/>
    <property type="match status" value="1"/>
</dbReference>
<dbReference type="Pfam" id="PF00106">
    <property type="entry name" value="adh_short"/>
    <property type="match status" value="1"/>
</dbReference>
<dbReference type="OrthoDB" id="37659at2759"/>
<dbReference type="PRINTS" id="PR00080">
    <property type="entry name" value="SDRFAMILY"/>
</dbReference>
<dbReference type="InterPro" id="IPR036291">
    <property type="entry name" value="NAD(P)-bd_dom_sf"/>
</dbReference>
<keyword evidence="2" id="KW-0560">Oxidoreductase</keyword>
<sequence>MPKLLDFRCAVITGGGGGIGKAMARHLVSKGKTVLLAGRTESNLQSAARDVGAAGYYLLDVGKTADISPFVGRITREHPELDCLINNAGVQRPLDILQDGDFVAKADQEIDINVRGPMHLTLGLLPHLQTKPGAVVINVSSILGFVPFSVINPVYNGTKAWLHFWSMNLRTQLRRAGSGVRVVEIAPPTVATDLHREREDPDDNKKEKNAQALSVDEFMGEVARKLERGDEMISAGVGSDIVEKWYGMYGALYDEAASKK</sequence>
<dbReference type="HOGENOM" id="CLU_010194_2_6_1"/>
<evidence type="ECO:0000256" key="1">
    <source>
        <dbReference type="ARBA" id="ARBA00006484"/>
    </source>
</evidence>
<accession>A0A0A1URG5</accession>
<dbReference type="InterPro" id="IPR002347">
    <property type="entry name" value="SDR_fam"/>
</dbReference>
<dbReference type="eggNOG" id="KOG0725">
    <property type="taxonomic scope" value="Eukaryota"/>
</dbReference>
<dbReference type="SUPFAM" id="SSF51735">
    <property type="entry name" value="NAD(P)-binding Rossmann-fold domains"/>
    <property type="match status" value="1"/>
</dbReference>
<proteinExistence type="inferred from homology"/>
<dbReference type="AlphaFoldDB" id="A0A0A1URG5"/>
<comment type="similarity">
    <text evidence="1 3">Belongs to the short-chain dehydrogenases/reductases (SDR) family.</text>
</comment>
<dbReference type="Proteomes" id="UP000030151">
    <property type="component" value="Unassembled WGS sequence"/>
</dbReference>
<dbReference type="PANTHER" id="PTHR44196">
    <property type="entry name" value="DEHYDROGENASE/REDUCTASE SDR FAMILY MEMBER 7B"/>
    <property type="match status" value="1"/>
</dbReference>
<protein>
    <submittedName>
        <fullName evidence="4">Short chain dehydrogenase family protein</fullName>
    </submittedName>
</protein>
<reference evidence="4 5" key="1">
    <citation type="submission" date="2014-02" db="EMBL/GenBank/DDBJ databases">
        <title>The genome sequence of the entomopathogenic fungus Metarhizium robertsii ARSEF 2575.</title>
        <authorList>
            <person name="Giuliano Garisto Donzelli B."/>
            <person name="Roe B.A."/>
            <person name="Macmil S.L."/>
            <person name="Krasnoff S.B."/>
            <person name="Gibson D.M."/>
        </authorList>
    </citation>
    <scope>NUCLEOTIDE SEQUENCE [LARGE SCALE GENOMIC DNA]</scope>
    <source>
        <strain evidence="4 5">ARSEF 2575</strain>
    </source>
</reference>
<evidence type="ECO:0000313" key="5">
    <source>
        <dbReference type="Proteomes" id="UP000030151"/>
    </source>
</evidence>